<dbReference type="Proteomes" id="UP000091820">
    <property type="component" value="Unassembled WGS sequence"/>
</dbReference>
<organism evidence="2 3">
    <name type="scientific">Glossina brevipalpis</name>
    <dbReference type="NCBI Taxonomy" id="37001"/>
    <lineage>
        <taxon>Eukaryota</taxon>
        <taxon>Metazoa</taxon>
        <taxon>Ecdysozoa</taxon>
        <taxon>Arthropoda</taxon>
        <taxon>Hexapoda</taxon>
        <taxon>Insecta</taxon>
        <taxon>Pterygota</taxon>
        <taxon>Neoptera</taxon>
        <taxon>Endopterygota</taxon>
        <taxon>Diptera</taxon>
        <taxon>Brachycera</taxon>
        <taxon>Muscomorpha</taxon>
        <taxon>Hippoboscoidea</taxon>
        <taxon>Glossinidae</taxon>
        <taxon>Glossina</taxon>
    </lineage>
</organism>
<keyword evidence="1" id="KW-1133">Transmembrane helix</keyword>
<dbReference type="VEuPathDB" id="VectorBase:GBRI034892"/>
<dbReference type="AlphaFoldDB" id="A0A1A9WWD6"/>
<evidence type="ECO:0000313" key="2">
    <source>
        <dbReference type="EnsemblMetazoa" id="GBRI034892-PA"/>
    </source>
</evidence>
<dbReference type="EnsemblMetazoa" id="GBRI034892-RA">
    <property type="protein sequence ID" value="GBRI034892-PA"/>
    <property type="gene ID" value="GBRI034892"/>
</dbReference>
<evidence type="ECO:0000313" key="3">
    <source>
        <dbReference type="Proteomes" id="UP000091820"/>
    </source>
</evidence>
<protein>
    <submittedName>
        <fullName evidence="2">Uncharacterized protein</fullName>
    </submittedName>
</protein>
<keyword evidence="3" id="KW-1185">Reference proteome</keyword>
<reference evidence="3" key="1">
    <citation type="submission" date="2014-03" db="EMBL/GenBank/DDBJ databases">
        <authorList>
            <person name="Aksoy S."/>
            <person name="Warren W."/>
            <person name="Wilson R.K."/>
        </authorList>
    </citation>
    <scope>NUCLEOTIDE SEQUENCE [LARGE SCALE GENOMIC DNA]</scope>
    <source>
        <strain evidence="3">IAEA</strain>
    </source>
</reference>
<reference evidence="2" key="2">
    <citation type="submission" date="2020-05" db="UniProtKB">
        <authorList>
            <consortium name="EnsemblMetazoa"/>
        </authorList>
    </citation>
    <scope>IDENTIFICATION</scope>
    <source>
        <strain evidence="2">IAEA</strain>
    </source>
</reference>
<feature type="transmembrane region" description="Helical" evidence="1">
    <location>
        <begin position="33"/>
        <end position="53"/>
    </location>
</feature>
<evidence type="ECO:0000256" key="1">
    <source>
        <dbReference type="SAM" id="Phobius"/>
    </source>
</evidence>
<accession>A0A1A9WWD6</accession>
<sequence>MIVSWQHCLTSFTLKASTPNICHELLEHFRDLIYHYHIFIFLIYHYHIFIFYTDYIINGYISLVLSSLFATSSPIKSLLLEQRLQLYSVHSFRSDYKIELSDNMYAKMYG</sequence>
<proteinExistence type="predicted"/>
<name>A0A1A9WWD6_9MUSC</name>
<keyword evidence="1" id="KW-0472">Membrane</keyword>
<keyword evidence="1" id="KW-0812">Transmembrane</keyword>